<dbReference type="Gene3D" id="2.20.25.80">
    <property type="entry name" value="WRKY domain"/>
    <property type="match status" value="1"/>
</dbReference>
<keyword evidence="5" id="KW-0539">Nucleus</keyword>
<accession>A0A8J5GAL1</accession>
<evidence type="ECO:0000313" key="7">
    <source>
        <dbReference type="EMBL" id="KAG6504273.1"/>
    </source>
</evidence>
<proteinExistence type="predicted"/>
<evidence type="ECO:0000256" key="5">
    <source>
        <dbReference type="ARBA" id="ARBA00023242"/>
    </source>
</evidence>
<evidence type="ECO:0000256" key="1">
    <source>
        <dbReference type="ARBA" id="ARBA00004123"/>
    </source>
</evidence>
<protein>
    <recommendedName>
        <fullName evidence="6">WRKY domain-containing protein</fullName>
    </recommendedName>
</protein>
<comment type="caution">
    <text evidence="7">The sequence shown here is derived from an EMBL/GenBank/DDBJ whole genome shotgun (WGS) entry which is preliminary data.</text>
</comment>
<dbReference type="InterPro" id="IPR003657">
    <property type="entry name" value="WRKY_dom"/>
</dbReference>
<dbReference type="InterPro" id="IPR036576">
    <property type="entry name" value="WRKY_dom_sf"/>
</dbReference>
<dbReference type="GO" id="GO:0003700">
    <property type="term" value="F:DNA-binding transcription factor activity"/>
    <property type="evidence" value="ECO:0007669"/>
    <property type="project" value="InterPro"/>
</dbReference>
<evidence type="ECO:0000256" key="3">
    <source>
        <dbReference type="ARBA" id="ARBA00023125"/>
    </source>
</evidence>
<keyword evidence="8" id="KW-1185">Reference proteome</keyword>
<dbReference type="SUPFAM" id="SSF118290">
    <property type="entry name" value="WRKY DNA-binding domain"/>
    <property type="match status" value="1"/>
</dbReference>
<sequence length="257" mass="29199">MENTGMIMSSVIREVEHAATLTRKLQSYVEMGDYSDWLKGSVRTLSEEVMENCKSTLSKLKPAEGSTKRKRSFPCATDRLQPTDLRRSFARKEVTNAPYYDAHRWRKYGEKFIKGSVFKKNYYRCTYSLDRRCQAKKQVQQQDASLFLVVYEGEHTCNSTSGTTNERSLSSAGRTFNFQAESEPENEPPLIHMGEMDSTVGDQNAINGGRRCETPQGSLVMLELGDPTIFDSFSESIANHFYNDDNVLDKDISDDSN</sequence>
<dbReference type="EMBL" id="JACMSC010000010">
    <property type="protein sequence ID" value="KAG6504273.1"/>
    <property type="molecule type" value="Genomic_DNA"/>
</dbReference>
<keyword evidence="4" id="KW-0804">Transcription</keyword>
<dbReference type="AlphaFoldDB" id="A0A8J5GAL1"/>
<evidence type="ECO:0000259" key="6">
    <source>
        <dbReference type="PROSITE" id="PS50811"/>
    </source>
</evidence>
<dbReference type="GO" id="GO:0043565">
    <property type="term" value="F:sequence-specific DNA binding"/>
    <property type="evidence" value="ECO:0007669"/>
    <property type="project" value="InterPro"/>
</dbReference>
<name>A0A8J5GAL1_ZINOF</name>
<comment type="subcellular location">
    <subcellularLocation>
        <location evidence="1">Nucleus</location>
    </subcellularLocation>
</comment>
<dbReference type="SMART" id="SM00774">
    <property type="entry name" value="WRKY"/>
    <property type="match status" value="1"/>
</dbReference>
<evidence type="ECO:0000256" key="4">
    <source>
        <dbReference type="ARBA" id="ARBA00023163"/>
    </source>
</evidence>
<reference evidence="7 8" key="1">
    <citation type="submission" date="2020-08" db="EMBL/GenBank/DDBJ databases">
        <title>Plant Genome Project.</title>
        <authorList>
            <person name="Zhang R.-G."/>
        </authorList>
    </citation>
    <scope>NUCLEOTIDE SEQUENCE [LARGE SCALE GENOMIC DNA]</scope>
    <source>
        <tissue evidence="7">Rhizome</tissue>
    </source>
</reference>
<dbReference type="InterPro" id="IPR044810">
    <property type="entry name" value="WRKY_plant"/>
</dbReference>
<dbReference type="PANTHER" id="PTHR31282">
    <property type="entry name" value="WRKY TRANSCRIPTION FACTOR 21-RELATED"/>
    <property type="match status" value="1"/>
</dbReference>
<evidence type="ECO:0000256" key="2">
    <source>
        <dbReference type="ARBA" id="ARBA00023015"/>
    </source>
</evidence>
<keyword evidence="3" id="KW-0238">DNA-binding</keyword>
<dbReference type="PROSITE" id="PS50811">
    <property type="entry name" value="WRKY"/>
    <property type="match status" value="1"/>
</dbReference>
<feature type="domain" description="WRKY" evidence="6">
    <location>
        <begin position="101"/>
        <end position="160"/>
    </location>
</feature>
<dbReference type="GO" id="GO:0005634">
    <property type="term" value="C:nucleus"/>
    <property type="evidence" value="ECO:0007669"/>
    <property type="project" value="UniProtKB-SubCell"/>
</dbReference>
<dbReference type="Proteomes" id="UP000734854">
    <property type="component" value="Unassembled WGS sequence"/>
</dbReference>
<keyword evidence="2" id="KW-0805">Transcription regulation</keyword>
<dbReference type="Pfam" id="PF03106">
    <property type="entry name" value="WRKY"/>
    <property type="match status" value="1"/>
</dbReference>
<organism evidence="7 8">
    <name type="scientific">Zingiber officinale</name>
    <name type="common">Ginger</name>
    <name type="synonym">Amomum zingiber</name>
    <dbReference type="NCBI Taxonomy" id="94328"/>
    <lineage>
        <taxon>Eukaryota</taxon>
        <taxon>Viridiplantae</taxon>
        <taxon>Streptophyta</taxon>
        <taxon>Embryophyta</taxon>
        <taxon>Tracheophyta</taxon>
        <taxon>Spermatophyta</taxon>
        <taxon>Magnoliopsida</taxon>
        <taxon>Liliopsida</taxon>
        <taxon>Zingiberales</taxon>
        <taxon>Zingiberaceae</taxon>
        <taxon>Zingiber</taxon>
    </lineage>
</organism>
<evidence type="ECO:0000313" key="8">
    <source>
        <dbReference type="Proteomes" id="UP000734854"/>
    </source>
</evidence>
<gene>
    <name evidence="7" type="ORF">ZIOFF_036604</name>
</gene>